<protein>
    <submittedName>
        <fullName evidence="2">RHTO0S17e03642g1_1</fullName>
    </submittedName>
</protein>
<evidence type="ECO:0000313" key="2">
    <source>
        <dbReference type="EMBL" id="CDR48439.1"/>
    </source>
</evidence>
<dbReference type="OrthoDB" id="10409817at2759"/>
<dbReference type="EMBL" id="LK052952">
    <property type="protein sequence ID" value="CDR48439.1"/>
    <property type="molecule type" value="Genomic_DNA"/>
</dbReference>
<organism evidence="2">
    <name type="scientific">Rhodotorula toruloides</name>
    <name type="common">Yeast</name>
    <name type="synonym">Rhodosporidium toruloides</name>
    <dbReference type="NCBI Taxonomy" id="5286"/>
    <lineage>
        <taxon>Eukaryota</taxon>
        <taxon>Fungi</taxon>
        <taxon>Dikarya</taxon>
        <taxon>Basidiomycota</taxon>
        <taxon>Pucciniomycotina</taxon>
        <taxon>Microbotryomycetes</taxon>
        <taxon>Sporidiobolales</taxon>
        <taxon>Sporidiobolaceae</taxon>
        <taxon>Rhodotorula</taxon>
    </lineage>
</organism>
<feature type="region of interest" description="Disordered" evidence="1">
    <location>
        <begin position="492"/>
        <end position="522"/>
    </location>
</feature>
<sequence>MPSSLGAVSSGTLQPQSDRSAAVRSSMELEYSHKGYRDPWSYVEAQSKWVKRETFDDQEEDWASSSHLMYAHFEVEARGIIGAVERSAVTGFYRSVALQSAHLVSPLRFARLTEGKEGDARHVTGFRGQRAVKWLIDAKVVPTFADINCDANRINMENHYHAAFHAGRLRLIPDANLVLVRLMNEIKYQEARLATLEGARAAAVVVPQKRDPPDNSGESPSPFAPPPVRPGFQDFYETLERMGAVFRLFGTIDITDPLVQRRDVPTIFKLEGLDLDSPRRKTVEPRDEPGGVLYSNYPVFPPLLVPVSMNLLLYAVKESVEIGLPVSFAVMDETRRLQGIIHLLISFWMLDDDCTEDDIRALVDASRQRILSDYPGSTWADALQHLSSLAPVDLASRVQLPAGMIDSRTAPPPPPQGTSRRCDFETGNRIDGEACDKALNEASFHAPSSPPLAYPPRTPLTEDLQIATSVQAEILQKDLDAAAGPSCRTVTVSREEADVDDLSLEDAPSTVQRAPESSTAKDAGCSDALAAVASLSRIGVAVSSPGGPVRQPPFRRLDIDELRELIAGSYTLDLAPPMRLPIPPLSVIVEPSPSEAGQHSYVHFGRLAERKCDVKIVFKVSANEDAYENRCIANEGILYEKYGHLLVNVLPRFVGTYIGGWENSLVVVLILQRHGRCFEEWSALTLAQRTDVMACLEKLHSVGIKHCDVKP</sequence>
<gene>
    <name evidence="2" type="ORF">RHTO0S_17e03642g</name>
</gene>
<reference evidence="2" key="1">
    <citation type="journal article" date="2014" name="Genome Announc.">
        <title>Draft genome sequence of Rhodosporidium toruloides CECT1137, an oleaginous yeast of biotechnological interest.</title>
        <authorList>
            <person name="Morin N."/>
            <person name="Calcas X."/>
            <person name="Devillers H."/>
            <person name="Durrens P."/>
            <person name="Sherman D.J."/>
            <person name="Nicaud J.-M."/>
            <person name="Neuveglise C."/>
        </authorList>
    </citation>
    <scope>NUCLEOTIDE SEQUENCE</scope>
    <source>
        <strain evidence="2">CECT1137</strain>
    </source>
</reference>
<feature type="compositionally biased region" description="Polar residues" evidence="1">
    <location>
        <begin position="1"/>
        <end position="19"/>
    </location>
</feature>
<feature type="region of interest" description="Disordered" evidence="1">
    <location>
        <begin position="207"/>
        <end position="228"/>
    </location>
</feature>
<feature type="region of interest" description="Disordered" evidence="1">
    <location>
        <begin position="1"/>
        <end position="21"/>
    </location>
</feature>
<name>A0A061BER9_RHOTO</name>
<dbReference type="AlphaFoldDB" id="A0A061BER9"/>
<proteinExistence type="predicted"/>
<evidence type="ECO:0000256" key="1">
    <source>
        <dbReference type="SAM" id="MobiDB-lite"/>
    </source>
</evidence>
<feature type="compositionally biased region" description="Polar residues" evidence="1">
    <location>
        <begin position="509"/>
        <end position="520"/>
    </location>
</feature>
<accession>A0A061BER9</accession>